<dbReference type="Gene3D" id="3.40.640.10">
    <property type="entry name" value="Type I PLP-dependent aspartate aminotransferase-like (Major domain)"/>
    <property type="match status" value="1"/>
</dbReference>
<dbReference type="AlphaFoldDB" id="A0A177CJ42"/>
<evidence type="ECO:0000313" key="5">
    <source>
        <dbReference type="Proteomes" id="UP000077069"/>
    </source>
</evidence>
<accession>A0A177CJ42</accession>
<dbReference type="GO" id="GO:0030170">
    <property type="term" value="F:pyridoxal phosphate binding"/>
    <property type="evidence" value="ECO:0007669"/>
    <property type="project" value="InterPro"/>
</dbReference>
<dbReference type="EMBL" id="KV441551">
    <property type="protein sequence ID" value="OAG06878.1"/>
    <property type="molecule type" value="Genomic_DNA"/>
</dbReference>
<dbReference type="InterPro" id="IPR004839">
    <property type="entry name" value="Aminotransferase_I/II_large"/>
</dbReference>
<dbReference type="Gene3D" id="3.90.1150.10">
    <property type="entry name" value="Aspartate Aminotransferase, domain 1"/>
    <property type="match status" value="1"/>
</dbReference>
<evidence type="ECO:0000259" key="3">
    <source>
        <dbReference type="Pfam" id="PF00155"/>
    </source>
</evidence>
<dbReference type="CDD" id="cd00609">
    <property type="entry name" value="AAT_like"/>
    <property type="match status" value="1"/>
</dbReference>
<feature type="domain" description="Aminotransferase class I/classII large" evidence="3">
    <location>
        <begin position="48"/>
        <end position="376"/>
    </location>
</feature>
<dbReference type="SUPFAM" id="SSF53383">
    <property type="entry name" value="PLP-dependent transferases"/>
    <property type="match status" value="1"/>
</dbReference>
<dbReference type="InterPro" id="IPR015424">
    <property type="entry name" value="PyrdxlP-dep_Trfase"/>
</dbReference>
<evidence type="ECO:0000256" key="2">
    <source>
        <dbReference type="ARBA" id="ARBA00022898"/>
    </source>
</evidence>
<protein>
    <submittedName>
        <fullName evidence="4">PLP-dependent transferase</fullName>
    </submittedName>
</protein>
<dbReference type="InterPro" id="IPR015421">
    <property type="entry name" value="PyrdxlP-dep_Trfase_major"/>
</dbReference>
<dbReference type="GeneID" id="28770425"/>
<dbReference type="RefSeq" id="XP_018037243.1">
    <property type="nucleotide sequence ID" value="XM_018186939.1"/>
</dbReference>
<evidence type="ECO:0000256" key="1">
    <source>
        <dbReference type="ARBA" id="ARBA00007441"/>
    </source>
</evidence>
<dbReference type="InterPro" id="IPR004838">
    <property type="entry name" value="NHTrfase_class1_PyrdxlP-BS"/>
</dbReference>
<dbReference type="Proteomes" id="UP000077069">
    <property type="component" value="Unassembled WGS sequence"/>
</dbReference>
<dbReference type="GO" id="GO:0016740">
    <property type="term" value="F:transferase activity"/>
    <property type="evidence" value="ECO:0007669"/>
    <property type="project" value="UniProtKB-KW"/>
</dbReference>
<evidence type="ECO:0000313" key="4">
    <source>
        <dbReference type="EMBL" id="OAG06878.1"/>
    </source>
</evidence>
<keyword evidence="2" id="KW-0663">Pyridoxal phosphate</keyword>
<keyword evidence="4" id="KW-0808">Transferase</keyword>
<organism evidence="4 5">
    <name type="scientific">Paraphaeosphaeria sporulosa</name>
    <dbReference type="NCBI Taxonomy" id="1460663"/>
    <lineage>
        <taxon>Eukaryota</taxon>
        <taxon>Fungi</taxon>
        <taxon>Dikarya</taxon>
        <taxon>Ascomycota</taxon>
        <taxon>Pezizomycotina</taxon>
        <taxon>Dothideomycetes</taxon>
        <taxon>Pleosporomycetidae</taxon>
        <taxon>Pleosporales</taxon>
        <taxon>Massarineae</taxon>
        <taxon>Didymosphaeriaceae</taxon>
        <taxon>Paraphaeosphaeria</taxon>
    </lineage>
</organism>
<name>A0A177CJ42_9PLEO</name>
<dbReference type="PANTHER" id="PTHR43510:SF1">
    <property type="entry name" value="AMINOTRANSFERASE FUNCTION, HYPOTHETICAL (EUROFUNG)"/>
    <property type="match status" value="1"/>
</dbReference>
<reference evidence="4 5" key="1">
    <citation type="submission" date="2016-05" db="EMBL/GenBank/DDBJ databases">
        <title>Comparative analysis of secretome profiles of manganese(II)-oxidizing ascomycete fungi.</title>
        <authorList>
            <consortium name="DOE Joint Genome Institute"/>
            <person name="Zeiner C.A."/>
            <person name="Purvine S.O."/>
            <person name="Zink E.M."/>
            <person name="Wu S."/>
            <person name="Pasa-Tolic L."/>
            <person name="Chaput D.L."/>
            <person name="Haridas S."/>
            <person name="Grigoriev I.V."/>
            <person name="Santelli C.M."/>
            <person name="Hansel C.M."/>
        </authorList>
    </citation>
    <scope>NUCLEOTIDE SEQUENCE [LARGE SCALE GENOMIC DNA]</scope>
    <source>
        <strain evidence="4 5">AP3s5-JAC2a</strain>
    </source>
</reference>
<gene>
    <name evidence="4" type="ORF">CC84DRAFT_629874</name>
</gene>
<dbReference type="STRING" id="1460663.A0A177CJ42"/>
<dbReference type="Pfam" id="PF00155">
    <property type="entry name" value="Aminotran_1_2"/>
    <property type="match status" value="1"/>
</dbReference>
<proteinExistence type="inferred from homology"/>
<dbReference type="OrthoDB" id="7042322at2759"/>
<dbReference type="PANTHER" id="PTHR43510">
    <property type="entry name" value="AMINOTRANSFERASE FUNCTION, HYPOTHETICAL (EUROFUNG)"/>
    <property type="match status" value="1"/>
</dbReference>
<sequence length="400" mass="44557">MVKIARFSVEAWMDKYEHSCKYNIAETCCASISIDQLRELSEDKDRDVVTTSTALTYGAIRGADALRDNLARLYSARSGKVLPRDNILTTNGAIQANYLIAYALLGPGDHVICHYPTYQSLYEIPKQLGAEVSLWKASPENKWSPSIDHLKTLIKPNTKMIIINNPHNPTGAVLGKSFLQQVIDIASEHNIIIHSDEVYRPIFHGITPMDAEFPPSIVSMGYERVIATGSMSKAYSLAGIRIGWIASRDRSIIEEIAEARHYTLISVSMLDEQVAAFALDPSTIHSLLARNIALAKTNVEIMEKFVLKNDDACDWVKPVAGTTAFVRFHRDGKPVDSVDFCEKLLEKTGVMFVPGSDCFGQDFKGYVRIGYVNHTEGVKEGLDKVTQFVRRNLDDVKLAE</sequence>
<comment type="similarity">
    <text evidence="1">Belongs to the class-I pyridoxal-phosphate-dependent aminotransferase family.</text>
</comment>
<dbReference type="InterPro" id="IPR015422">
    <property type="entry name" value="PyrdxlP-dep_Trfase_small"/>
</dbReference>
<dbReference type="PROSITE" id="PS00105">
    <property type="entry name" value="AA_TRANSFER_CLASS_1"/>
    <property type="match status" value="1"/>
</dbReference>
<dbReference type="InParanoid" id="A0A177CJ42"/>
<keyword evidence="5" id="KW-1185">Reference proteome</keyword>